<accession>A0ABQ9ZDJ3</accession>
<sequence length="91" mass="10783">MLLRTDVYNDYVHYGKLKVIDSCMYVTQMLPFQRNGRPSSTLLPTSLDLSCRIFRFVERKIRNSGCNWDFKRARASSICLSLCFQWIYTDQ</sequence>
<protein>
    <submittedName>
        <fullName evidence="1">Uncharacterized protein</fullName>
    </submittedName>
</protein>
<reference evidence="1 2" key="1">
    <citation type="journal article" date="2023" name="Nucleic Acids Res.">
        <title>The hologenome of Daphnia magna reveals possible DNA methylation and microbiome-mediated evolution of the host genome.</title>
        <authorList>
            <person name="Chaturvedi A."/>
            <person name="Li X."/>
            <person name="Dhandapani V."/>
            <person name="Marshall H."/>
            <person name="Kissane S."/>
            <person name="Cuenca-Cambronero M."/>
            <person name="Asole G."/>
            <person name="Calvet F."/>
            <person name="Ruiz-Romero M."/>
            <person name="Marangio P."/>
            <person name="Guigo R."/>
            <person name="Rago D."/>
            <person name="Mirbahai L."/>
            <person name="Eastwood N."/>
            <person name="Colbourne J.K."/>
            <person name="Zhou J."/>
            <person name="Mallon E."/>
            <person name="Orsini L."/>
        </authorList>
    </citation>
    <scope>NUCLEOTIDE SEQUENCE [LARGE SCALE GENOMIC DNA]</scope>
    <source>
        <strain evidence="1">LRV0_1</strain>
    </source>
</reference>
<comment type="caution">
    <text evidence="1">The sequence shown here is derived from an EMBL/GenBank/DDBJ whole genome shotgun (WGS) entry which is preliminary data.</text>
</comment>
<dbReference type="Proteomes" id="UP001234178">
    <property type="component" value="Unassembled WGS sequence"/>
</dbReference>
<gene>
    <name evidence="1" type="ORF">OUZ56_020086</name>
</gene>
<name>A0ABQ9ZDJ3_9CRUS</name>
<evidence type="ECO:0000313" key="2">
    <source>
        <dbReference type="Proteomes" id="UP001234178"/>
    </source>
</evidence>
<keyword evidence="2" id="KW-1185">Reference proteome</keyword>
<dbReference type="EMBL" id="JAOYFB010000003">
    <property type="protein sequence ID" value="KAK4010968.1"/>
    <property type="molecule type" value="Genomic_DNA"/>
</dbReference>
<proteinExistence type="predicted"/>
<evidence type="ECO:0000313" key="1">
    <source>
        <dbReference type="EMBL" id="KAK4010968.1"/>
    </source>
</evidence>
<organism evidence="1 2">
    <name type="scientific">Daphnia magna</name>
    <dbReference type="NCBI Taxonomy" id="35525"/>
    <lineage>
        <taxon>Eukaryota</taxon>
        <taxon>Metazoa</taxon>
        <taxon>Ecdysozoa</taxon>
        <taxon>Arthropoda</taxon>
        <taxon>Crustacea</taxon>
        <taxon>Branchiopoda</taxon>
        <taxon>Diplostraca</taxon>
        <taxon>Cladocera</taxon>
        <taxon>Anomopoda</taxon>
        <taxon>Daphniidae</taxon>
        <taxon>Daphnia</taxon>
    </lineage>
</organism>